<dbReference type="Proteomes" id="UP001230649">
    <property type="component" value="Unassembled WGS sequence"/>
</dbReference>
<comment type="caution">
    <text evidence="1">The sequence shown here is derived from an EMBL/GenBank/DDBJ whole genome shotgun (WGS) entry which is preliminary data.</text>
</comment>
<accession>A0ACC2WGP1</accession>
<name>A0ACC2WGP1_9TREE</name>
<protein>
    <submittedName>
        <fullName evidence="1">Uncharacterized protein</fullName>
    </submittedName>
</protein>
<sequence>MFDGSSYVVPPRPTYTGPCTCVWPAEYARQQERARIEQDTSAKADAISSTIGVITSALPERMLPGGFQGVHHRMQAAADNADKKVKHEQLDEFGRSTQLSGAHSASHSPPLGTSSHLAMLSTDSTIAVDRDAAYPQRGPGYGEYSEADGELGSTSKVPRPAHIQHYNPEREDPRVADNRARTKAQAKGKLATKTKPDPLGRAAKKWLAKSSEYFDHRPPNSMLIQAPAGETKMRELTAYREDVVVVLKSLIPESTSEQGNRAIVKRGDTLLCSSCMVTLTHYMYYSPTRFEPYLSETSTRAYLTLVDDAIASSHTQNPMEAISHHELERVLRAELAAIEWRLAMKIARFHRKTDILNLFPVKVGEYAELRVNEAPPSHPEGVLKKAGKKVLNTMGFSCGVTGAARSAKEASNAMPSE</sequence>
<proteinExistence type="predicted"/>
<dbReference type="EMBL" id="JASBWS010000024">
    <property type="protein sequence ID" value="KAJ9110374.1"/>
    <property type="molecule type" value="Genomic_DNA"/>
</dbReference>
<organism evidence="1 2">
    <name type="scientific">Naganishia adeliensis</name>
    <dbReference type="NCBI Taxonomy" id="92952"/>
    <lineage>
        <taxon>Eukaryota</taxon>
        <taxon>Fungi</taxon>
        <taxon>Dikarya</taxon>
        <taxon>Basidiomycota</taxon>
        <taxon>Agaricomycotina</taxon>
        <taxon>Tremellomycetes</taxon>
        <taxon>Filobasidiales</taxon>
        <taxon>Filobasidiaceae</taxon>
        <taxon>Naganishia</taxon>
    </lineage>
</organism>
<evidence type="ECO:0000313" key="1">
    <source>
        <dbReference type="EMBL" id="KAJ9110374.1"/>
    </source>
</evidence>
<reference evidence="1" key="1">
    <citation type="submission" date="2023-04" db="EMBL/GenBank/DDBJ databases">
        <title>Draft Genome sequencing of Naganishia species isolated from polar environments using Oxford Nanopore Technology.</title>
        <authorList>
            <person name="Leo P."/>
            <person name="Venkateswaran K."/>
        </authorList>
    </citation>
    <scope>NUCLEOTIDE SEQUENCE</scope>
    <source>
        <strain evidence="1">MNA-CCFEE 5262</strain>
    </source>
</reference>
<keyword evidence="2" id="KW-1185">Reference proteome</keyword>
<gene>
    <name evidence="1" type="ORF">QFC20_002971</name>
</gene>
<evidence type="ECO:0000313" key="2">
    <source>
        <dbReference type="Proteomes" id="UP001230649"/>
    </source>
</evidence>